<organism evidence="8 9">
    <name type="scientific">Drosophila suzukii</name>
    <name type="common">Spotted-wing drosophila fruit fly</name>
    <dbReference type="NCBI Taxonomy" id="28584"/>
    <lineage>
        <taxon>Eukaryota</taxon>
        <taxon>Metazoa</taxon>
        <taxon>Ecdysozoa</taxon>
        <taxon>Arthropoda</taxon>
        <taxon>Hexapoda</taxon>
        <taxon>Insecta</taxon>
        <taxon>Pterygota</taxon>
        <taxon>Neoptera</taxon>
        <taxon>Endopterygota</taxon>
        <taxon>Diptera</taxon>
        <taxon>Brachycera</taxon>
        <taxon>Muscomorpha</taxon>
        <taxon>Ephydroidea</taxon>
        <taxon>Drosophilidae</taxon>
        <taxon>Drosophila</taxon>
        <taxon>Sophophora</taxon>
    </lineage>
</organism>
<evidence type="ECO:0000313" key="8">
    <source>
        <dbReference type="Proteomes" id="UP001652628"/>
    </source>
</evidence>
<evidence type="ECO:0000256" key="3">
    <source>
        <dbReference type="ARBA" id="ARBA00004496"/>
    </source>
</evidence>
<dbReference type="GO" id="GO:0005737">
    <property type="term" value="C:cytoplasm"/>
    <property type="evidence" value="ECO:0007669"/>
    <property type="project" value="UniProtKB-SubCell"/>
</dbReference>
<keyword evidence="9" id="KW-0969">Cilium</keyword>
<name>A0AB39ZZB7_DROSZ</name>
<evidence type="ECO:0000256" key="6">
    <source>
        <dbReference type="ARBA" id="ARBA00023242"/>
    </source>
</evidence>
<keyword evidence="8" id="KW-1185">Reference proteome</keyword>
<evidence type="ECO:0000256" key="7">
    <source>
        <dbReference type="SAM" id="MobiDB-lite"/>
    </source>
</evidence>
<feature type="compositionally biased region" description="Polar residues" evidence="7">
    <location>
        <begin position="12"/>
        <end position="21"/>
    </location>
</feature>
<reference evidence="8" key="1">
    <citation type="submission" date="2025-05" db="UniProtKB">
        <authorList>
            <consortium name="RefSeq"/>
        </authorList>
    </citation>
    <scope>NUCLEOTIDE SEQUENCE [LARGE SCALE GENOMIC DNA]</scope>
</reference>
<dbReference type="PANTHER" id="PTHR33588">
    <property type="entry name" value="CILIA- AND FLAGELLA-ASSOCIATED PROTEIN 299"/>
    <property type="match status" value="1"/>
</dbReference>
<sequence>MEEKGLRLGDSQMKSQGTRMIQTGKDGKKRNAMDVIRCRAYDNYLNSFIKMEDRRYLPNDRAIQQLVRLRSTVGTIVMTPSQFKDAHFSPLGSFFYFSEQNIANDPLTIALAEREKPNAFKTLSTIIFVSTRDSKGFSVSGYIDLEQSLRSFKTVGVKSHPWAEIFAGHRRLEPDQQDLSFISWNNGKVFYNDSDNYKIIPDAVKGLSFLYKGDGSILTIEKYITEEHSLCTFIDSPKHGSAVIYDHRIRRKM</sequence>
<evidence type="ECO:0000256" key="2">
    <source>
        <dbReference type="ARBA" id="ARBA00004123"/>
    </source>
</evidence>
<dbReference type="RefSeq" id="XP_016946039.3">
    <property type="nucleotide sequence ID" value="XM_017090550.4"/>
</dbReference>
<accession>A0AB39ZZB7</accession>
<dbReference type="Proteomes" id="UP001652628">
    <property type="component" value="Chromosome 2L"/>
</dbReference>
<evidence type="ECO:0000256" key="1">
    <source>
        <dbReference type="ARBA" id="ARBA00003056"/>
    </source>
</evidence>
<dbReference type="AlphaFoldDB" id="A0AB39ZZB7"/>
<keyword evidence="5" id="KW-0963">Cytoplasm</keyword>
<keyword evidence="9" id="KW-0282">Flagellum</keyword>
<keyword evidence="9" id="KW-0966">Cell projection</keyword>
<dbReference type="Pfam" id="PF14713">
    <property type="entry name" value="DUF4464"/>
    <property type="match status" value="1"/>
</dbReference>
<comment type="function">
    <text evidence="1">May be involved in spermatogenesis.</text>
</comment>
<dbReference type="GO" id="GO:0005634">
    <property type="term" value="C:nucleus"/>
    <property type="evidence" value="ECO:0007669"/>
    <property type="project" value="UniProtKB-SubCell"/>
</dbReference>
<gene>
    <name evidence="9" type="primary">LOC108021714</name>
</gene>
<dbReference type="GeneID" id="108021714"/>
<keyword evidence="6" id="KW-0539">Nucleus</keyword>
<evidence type="ECO:0000256" key="5">
    <source>
        <dbReference type="ARBA" id="ARBA00022490"/>
    </source>
</evidence>
<comment type="subcellular location">
    <subcellularLocation>
        <location evidence="3">Cytoplasm</location>
    </subcellularLocation>
    <subcellularLocation>
        <location evidence="2">Nucleus</location>
    </subcellularLocation>
</comment>
<evidence type="ECO:0000256" key="4">
    <source>
        <dbReference type="ARBA" id="ARBA00021436"/>
    </source>
</evidence>
<feature type="region of interest" description="Disordered" evidence="7">
    <location>
        <begin position="1"/>
        <end position="26"/>
    </location>
</feature>
<evidence type="ECO:0000313" key="9">
    <source>
        <dbReference type="RefSeq" id="XP_016946039.3"/>
    </source>
</evidence>
<dbReference type="InterPro" id="IPR027887">
    <property type="entry name" value="DUF4464"/>
</dbReference>
<proteinExistence type="predicted"/>
<protein>
    <recommendedName>
        <fullName evidence="4">Cilia- and flagella-associated protein 299</fullName>
    </recommendedName>
</protein>
<dbReference type="PANTHER" id="PTHR33588:SF1">
    <property type="entry name" value="CILIA- AND FLAGELLA-ASSOCIATED PROTEIN 299"/>
    <property type="match status" value="1"/>
</dbReference>
<reference evidence="9" key="2">
    <citation type="submission" date="2025-08" db="UniProtKB">
        <authorList>
            <consortium name="RefSeq"/>
        </authorList>
    </citation>
    <scope>IDENTIFICATION</scope>
</reference>